<evidence type="ECO:0000259" key="28">
    <source>
        <dbReference type="PROSITE" id="PS51285"/>
    </source>
</evidence>
<dbReference type="GO" id="GO:0005886">
    <property type="term" value="C:plasma membrane"/>
    <property type="evidence" value="ECO:0007669"/>
    <property type="project" value="UniProtKB-SubCell"/>
</dbReference>
<keyword evidence="14 25" id="KW-0547">Nucleotide-binding</keyword>
<dbReference type="Proteomes" id="UP001108280">
    <property type="component" value="Chromosome 1"/>
</dbReference>
<dbReference type="InterPro" id="IPR000961">
    <property type="entry name" value="AGC-kinase_C"/>
</dbReference>
<dbReference type="InterPro" id="IPR000719">
    <property type="entry name" value="Prot_kinase_dom"/>
</dbReference>
<dbReference type="SMART" id="SM00220">
    <property type="entry name" value="S_TKc"/>
    <property type="match status" value="1"/>
</dbReference>
<evidence type="ECO:0000256" key="23">
    <source>
        <dbReference type="ARBA" id="ARBA00049636"/>
    </source>
</evidence>
<evidence type="ECO:0000256" key="6">
    <source>
        <dbReference type="ARBA" id="ARBA00012444"/>
    </source>
</evidence>
<keyword evidence="10" id="KW-0723">Serine/threonine-protein kinase</keyword>
<proteinExistence type="inferred from homology"/>
<evidence type="ECO:0000256" key="25">
    <source>
        <dbReference type="PROSITE-ProRule" id="PRU10141"/>
    </source>
</evidence>
<evidence type="ECO:0000259" key="27">
    <source>
        <dbReference type="PROSITE" id="PS50011"/>
    </source>
</evidence>
<evidence type="ECO:0000256" key="5">
    <source>
        <dbReference type="ARBA" id="ARBA00007115"/>
    </source>
</evidence>
<evidence type="ECO:0000256" key="14">
    <source>
        <dbReference type="ARBA" id="ARBA00022741"/>
    </source>
</evidence>
<evidence type="ECO:0000256" key="3">
    <source>
        <dbReference type="ARBA" id="ARBA00004496"/>
    </source>
</evidence>
<evidence type="ECO:0000256" key="4">
    <source>
        <dbReference type="ARBA" id="ARBA00004635"/>
    </source>
</evidence>
<evidence type="ECO:0000313" key="29">
    <source>
        <dbReference type="Proteomes" id="UP001108280"/>
    </source>
</evidence>
<dbReference type="GO" id="GO:0005634">
    <property type="term" value="C:nucleus"/>
    <property type="evidence" value="ECO:0007669"/>
    <property type="project" value="UniProtKB-SubCell"/>
</dbReference>
<evidence type="ECO:0000256" key="9">
    <source>
        <dbReference type="ARBA" id="ARBA00022490"/>
    </source>
</evidence>
<dbReference type="PROSITE" id="PS50011">
    <property type="entry name" value="PROTEIN_KINASE_DOM"/>
    <property type="match status" value="1"/>
</dbReference>
<dbReference type="FunFam" id="1.10.510.10:FF:000005">
    <property type="entry name" value="cAMP-dependent protein kinase catalytic subunit alpha"/>
    <property type="match status" value="1"/>
</dbReference>
<feature type="compositionally biased region" description="Low complexity" evidence="26">
    <location>
        <begin position="37"/>
        <end position="74"/>
    </location>
</feature>
<dbReference type="PROSITE" id="PS51285">
    <property type="entry name" value="AGC_KINASE_CTER"/>
    <property type="match status" value="1"/>
</dbReference>
<keyword evidence="13" id="KW-0519">Myristate</keyword>
<keyword evidence="20" id="KW-0449">Lipoprotein</keyword>
<dbReference type="AlphaFoldDB" id="A0A9J7H7J5"/>
<comment type="function">
    <text evidence="23">Mediates cAMP-dependent signaling triggered by receptor binding to GPCRs. PKA activation regulates diverse cellular processes such as cell proliferation, the cell cycle, differentiation and regulation of microtubule dynamics, chromatin condensation and decondensation, nuclear envelope disassembly and reassembly, as well as regulation of intracellular transport mechanisms and ion flux. Regulates the abundance of compartmentalized pools of its regulatory subunits through phosphorylation of PJA2 which binds and ubiquitinates these subunits, leading to their subsequent proteolysis. Phosphorylates GPKOW which regulates its ability to bind RNA. Acts as a negative regulator of mTORC1 by mediating phosphorylation of RPTOR.</text>
</comment>
<dbReference type="GeneID" id="100767097"/>
<comment type="catalytic activity">
    <reaction evidence="21">
        <text>L-threonyl-[protein] + ATP = O-phospho-L-threonyl-[protein] + ADP + H(+)</text>
        <dbReference type="Rhea" id="RHEA:46608"/>
        <dbReference type="Rhea" id="RHEA-COMP:11060"/>
        <dbReference type="Rhea" id="RHEA-COMP:11605"/>
        <dbReference type="ChEBI" id="CHEBI:15378"/>
        <dbReference type="ChEBI" id="CHEBI:30013"/>
        <dbReference type="ChEBI" id="CHEBI:30616"/>
        <dbReference type="ChEBI" id="CHEBI:61977"/>
        <dbReference type="ChEBI" id="CHEBI:456216"/>
        <dbReference type="EC" id="2.7.11.11"/>
    </reaction>
</comment>
<evidence type="ECO:0000313" key="30">
    <source>
        <dbReference type="RefSeq" id="XP_035306559.1"/>
    </source>
</evidence>
<evidence type="ECO:0000256" key="13">
    <source>
        <dbReference type="ARBA" id="ARBA00022707"/>
    </source>
</evidence>
<dbReference type="KEGG" id="cge:100767097"/>
<evidence type="ECO:0000256" key="20">
    <source>
        <dbReference type="ARBA" id="ARBA00023288"/>
    </source>
</evidence>
<keyword evidence="17" id="KW-0472">Membrane</keyword>
<accession>A0A9J7H7J5</accession>
<evidence type="ECO:0000256" key="18">
    <source>
        <dbReference type="ARBA" id="ARBA00023149"/>
    </source>
</evidence>
<keyword evidence="15 30" id="KW-0418">Kinase</keyword>
<dbReference type="Gene3D" id="1.10.510.10">
    <property type="entry name" value="Transferase(Phosphotransferase) domain 1"/>
    <property type="match status" value="1"/>
</dbReference>
<feature type="domain" description="Protein kinase" evidence="27">
    <location>
        <begin position="289"/>
        <end position="543"/>
    </location>
</feature>
<comment type="subunit">
    <text evidence="24">A number of inactive tetrameric holoenzymes are produced by the combination of homo- or heterodimers of the different regulatory subunits associated with two catalytic subunits. cAMP causes the dissociation of the inactive holoenzyme into a dimer of regulatory subunits bound to four cAMP and two free monomeric catalytic subunits. Interacts with PRKAR1A and PRKAR2B. The cAMP-dependent protein kinase catalytic subunit binds PJA2. Interacts with GPKOW.</text>
</comment>
<dbReference type="OrthoDB" id="63267at2759"/>
<evidence type="ECO:0000256" key="12">
    <source>
        <dbReference type="ARBA" id="ARBA00022679"/>
    </source>
</evidence>
<comment type="similarity">
    <text evidence="5">Belongs to the protein kinase superfamily. AGC Ser/Thr protein kinase family. cAMP subfamily.</text>
</comment>
<dbReference type="InterPro" id="IPR044109">
    <property type="entry name" value="STKc_PKA"/>
</dbReference>
<dbReference type="Pfam" id="PF00069">
    <property type="entry name" value="Pkinase"/>
    <property type="match status" value="1"/>
</dbReference>
<keyword evidence="18" id="KW-0114">cAMP</keyword>
<keyword evidence="29" id="KW-1185">Reference proteome</keyword>
<keyword evidence="19" id="KW-0539">Nucleus</keyword>
<dbReference type="GO" id="GO:0005829">
    <property type="term" value="C:cytosol"/>
    <property type="evidence" value="ECO:0007669"/>
    <property type="project" value="TreeGrafter"/>
</dbReference>
<evidence type="ECO:0000256" key="10">
    <source>
        <dbReference type="ARBA" id="ARBA00022527"/>
    </source>
</evidence>
<keyword evidence="16 25" id="KW-0067">ATP-binding</keyword>
<gene>
    <name evidence="30" type="primary">Prkacb</name>
</gene>
<dbReference type="RefSeq" id="XP_035306559.1">
    <property type="nucleotide sequence ID" value="XM_035450668.1"/>
</dbReference>
<comment type="catalytic activity">
    <reaction evidence="22">
        <text>L-seryl-[protein] + ATP = O-phospho-L-seryl-[protein] + ADP + H(+)</text>
        <dbReference type="Rhea" id="RHEA:17989"/>
        <dbReference type="Rhea" id="RHEA-COMP:9863"/>
        <dbReference type="Rhea" id="RHEA-COMP:11604"/>
        <dbReference type="ChEBI" id="CHEBI:15378"/>
        <dbReference type="ChEBI" id="CHEBI:29999"/>
        <dbReference type="ChEBI" id="CHEBI:30616"/>
        <dbReference type="ChEBI" id="CHEBI:83421"/>
        <dbReference type="ChEBI" id="CHEBI:456216"/>
        <dbReference type="EC" id="2.7.11.11"/>
    </reaction>
</comment>
<sequence length="596" mass="65536">MGDRRDHGVRTREGGEGPGVRGEQRAEAPVTAGSGERALAADAGSAGRRGARAASPTAPTARPRVRAARACGTRAARKQEQAEPRHCAPRRALGHRMPRRGSPRATAAENRGVAAPARLRGAATRRGGGLRRRHFRRALPPARSRSRSGPEVALGASGWRPGRARSRGRAGGGLGKGECLRAAAAAAAVPVARCPELAASLRPAHPTGASAARAGAAADCGAAPAPAPSVPGLPCLRHPCSPPPGHGNTAIAKKGSEVESVKEFLAKAKEDFLRKWENPPPSNAGLEDFERKKTLGTGSFGRVMLVKHKATEQYYAMKILDKQKVVKLKQIEHTLNEKRILQAVEFPFLVRLEYSFKDNSNLYMVMEYVPGGEMFSHLRRIGRFSEPHARFYAAQIVLTFEYLHSLDLIYRDLKPENLLIDHQGYIQVTDFGFAKRVKGRTWTLCGTPEYLAPEIILSKGYNKAVDWWALGVLIYEMAAGYPPFFADQPIQIYEKIVSGKVRFPSHFSSDLKDLLRNLLQVDLTKRFGNLKNGVSDIKTHKWFATTDWIAIYQRKVEAPFIPKFRGSGDTSNFDDYEEEEIRVSITEKCGKEFCEF</sequence>
<comment type="subcellular location">
    <subcellularLocation>
        <location evidence="2">Cell membrane</location>
    </subcellularLocation>
    <subcellularLocation>
        <location evidence="3">Cytoplasm</location>
    </subcellularLocation>
    <subcellularLocation>
        <location evidence="4">Membrane</location>
        <topology evidence="4">Lipid-anchor</topology>
    </subcellularLocation>
    <subcellularLocation>
        <location evidence="1">Nucleus</location>
    </subcellularLocation>
</comment>
<keyword evidence="8" id="KW-1003">Cell membrane</keyword>
<keyword evidence="12" id="KW-0808">Transferase</keyword>
<evidence type="ECO:0000256" key="17">
    <source>
        <dbReference type="ARBA" id="ARBA00023136"/>
    </source>
</evidence>
<dbReference type="InterPro" id="IPR017441">
    <property type="entry name" value="Protein_kinase_ATP_BS"/>
</dbReference>
<reference evidence="30" key="3">
    <citation type="submission" date="2025-08" db="UniProtKB">
        <authorList>
            <consortium name="RefSeq"/>
        </authorList>
    </citation>
    <scope>IDENTIFICATION</scope>
    <source>
        <strain evidence="30">17A/GY</strain>
        <tissue evidence="30">Liver</tissue>
    </source>
</reference>
<evidence type="ECO:0000256" key="21">
    <source>
        <dbReference type="ARBA" id="ARBA00047292"/>
    </source>
</evidence>
<organism evidence="29 30">
    <name type="scientific">Cricetulus griseus</name>
    <name type="common">Chinese hamster</name>
    <name type="synonym">Cricetulus barabensis griseus</name>
    <dbReference type="NCBI Taxonomy" id="10029"/>
    <lineage>
        <taxon>Eukaryota</taxon>
        <taxon>Metazoa</taxon>
        <taxon>Chordata</taxon>
        <taxon>Craniata</taxon>
        <taxon>Vertebrata</taxon>
        <taxon>Euteleostomi</taxon>
        <taxon>Mammalia</taxon>
        <taxon>Eutheria</taxon>
        <taxon>Euarchontoglires</taxon>
        <taxon>Glires</taxon>
        <taxon>Rodentia</taxon>
        <taxon>Myomorpha</taxon>
        <taxon>Muroidea</taxon>
        <taxon>Cricetidae</taxon>
        <taxon>Cricetinae</taxon>
        <taxon>Cricetulus</taxon>
    </lineage>
</organism>
<dbReference type="GO" id="GO:0005952">
    <property type="term" value="C:cAMP-dependent protein kinase complex"/>
    <property type="evidence" value="ECO:0007669"/>
    <property type="project" value="TreeGrafter"/>
</dbReference>
<keyword evidence="9" id="KW-0963">Cytoplasm</keyword>
<dbReference type="InterPro" id="IPR011009">
    <property type="entry name" value="Kinase-like_dom_sf"/>
</dbReference>
<keyword evidence="11" id="KW-0597">Phosphoprotein</keyword>
<evidence type="ECO:0000256" key="1">
    <source>
        <dbReference type="ARBA" id="ARBA00004123"/>
    </source>
</evidence>
<evidence type="ECO:0000256" key="11">
    <source>
        <dbReference type="ARBA" id="ARBA00022553"/>
    </source>
</evidence>
<reference evidence="29" key="2">
    <citation type="journal article" date="2020" name="Biotechnol. Bioeng.">
        <title>Chromosome-scale scaffolds for the Chinese hamster reference genome assembly to facilitate the study of the CHO epigenome.</title>
        <authorList>
            <person name="Hilliard W."/>
            <person name="MacDonald M."/>
            <person name="Lee K.H."/>
        </authorList>
    </citation>
    <scope>NUCLEOTIDE SEQUENCE [LARGE SCALE GENOMIC DNA]</scope>
    <source>
        <strain evidence="29">17A/GY</strain>
    </source>
</reference>
<dbReference type="GO" id="GO:0004691">
    <property type="term" value="F:cAMP-dependent protein kinase activity"/>
    <property type="evidence" value="ECO:0007669"/>
    <property type="project" value="UniProtKB-EC"/>
</dbReference>
<dbReference type="SMART" id="SM00133">
    <property type="entry name" value="S_TK_X"/>
    <property type="match status" value="1"/>
</dbReference>
<dbReference type="GO" id="GO:0005524">
    <property type="term" value="F:ATP binding"/>
    <property type="evidence" value="ECO:0007669"/>
    <property type="project" value="UniProtKB-UniRule"/>
</dbReference>
<evidence type="ECO:0000256" key="2">
    <source>
        <dbReference type="ARBA" id="ARBA00004236"/>
    </source>
</evidence>
<dbReference type="PANTHER" id="PTHR24353">
    <property type="entry name" value="CYCLIC NUCLEOTIDE-DEPENDENT PROTEIN KINASE"/>
    <property type="match status" value="1"/>
</dbReference>
<dbReference type="SUPFAM" id="SSF56112">
    <property type="entry name" value="Protein kinase-like (PK-like)"/>
    <property type="match status" value="1"/>
</dbReference>
<feature type="region of interest" description="Disordered" evidence="26">
    <location>
        <begin position="1"/>
        <end position="113"/>
    </location>
</feature>
<evidence type="ECO:0000256" key="16">
    <source>
        <dbReference type="ARBA" id="ARBA00022840"/>
    </source>
</evidence>
<evidence type="ECO:0000256" key="24">
    <source>
        <dbReference type="ARBA" id="ARBA00049689"/>
    </source>
</evidence>
<feature type="compositionally biased region" description="Basic and acidic residues" evidence="26">
    <location>
        <begin position="77"/>
        <end position="86"/>
    </location>
</feature>
<dbReference type="PANTHER" id="PTHR24353:SF150">
    <property type="entry name" value="CAMP-DEPENDENT PROTEIN KINASE CATALYTIC SUBUNIT BETA"/>
    <property type="match status" value="1"/>
</dbReference>
<evidence type="ECO:0000256" key="8">
    <source>
        <dbReference type="ARBA" id="ARBA00022475"/>
    </source>
</evidence>
<dbReference type="Gene3D" id="3.30.200.20">
    <property type="entry name" value="Phosphorylase Kinase, domain 1"/>
    <property type="match status" value="1"/>
</dbReference>
<feature type="compositionally biased region" description="Basic and acidic residues" evidence="26">
    <location>
        <begin position="1"/>
        <end position="15"/>
    </location>
</feature>
<reference evidence="29" key="1">
    <citation type="journal article" date="2018" name="Biotechnol. Bioeng.">
        <title>A reference genome of the Chinese hamster based on a hybrid assembly strategy.</title>
        <authorList>
            <person name="Rupp O."/>
            <person name="MacDonald M.L."/>
            <person name="Li S."/>
            <person name="Dhiman H."/>
            <person name="Polson S."/>
            <person name="Griep S."/>
            <person name="Heffner K."/>
            <person name="Hernandez I."/>
            <person name="Brinkrolf K."/>
            <person name="Jadhav V."/>
            <person name="Samoudi M."/>
            <person name="Hao H."/>
            <person name="Kingham B."/>
            <person name="Goesmann A."/>
            <person name="Betenbaugh M.J."/>
            <person name="Lewis N.E."/>
            <person name="Borth N."/>
            <person name="Lee K.H."/>
        </authorList>
    </citation>
    <scope>NUCLEOTIDE SEQUENCE [LARGE SCALE GENOMIC DNA]</scope>
    <source>
        <strain evidence="29">17A/GY</strain>
    </source>
</reference>
<dbReference type="InterPro" id="IPR008271">
    <property type="entry name" value="Ser/Thr_kinase_AS"/>
</dbReference>
<feature type="region of interest" description="Disordered" evidence="26">
    <location>
        <begin position="138"/>
        <end position="174"/>
    </location>
</feature>
<evidence type="ECO:0000256" key="7">
    <source>
        <dbReference type="ARBA" id="ARBA00018093"/>
    </source>
</evidence>
<evidence type="ECO:0000256" key="22">
    <source>
        <dbReference type="ARBA" id="ARBA00047454"/>
    </source>
</evidence>
<evidence type="ECO:0000256" key="19">
    <source>
        <dbReference type="ARBA" id="ARBA00023242"/>
    </source>
</evidence>
<dbReference type="CDD" id="cd14209">
    <property type="entry name" value="STKc_PKA"/>
    <property type="match status" value="1"/>
</dbReference>
<dbReference type="FunFam" id="3.30.200.20:FF:000005">
    <property type="entry name" value="cAMP-dependent protein kinase catalytic subunit"/>
    <property type="match status" value="1"/>
</dbReference>
<evidence type="ECO:0000256" key="26">
    <source>
        <dbReference type="SAM" id="MobiDB-lite"/>
    </source>
</evidence>
<protein>
    <recommendedName>
        <fullName evidence="7">cAMP-dependent protein kinase catalytic subunit beta</fullName>
        <ecNumber evidence="6">2.7.11.11</ecNumber>
    </recommendedName>
</protein>
<dbReference type="PROSITE" id="PS00108">
    <property type="entry name" value="PROTEIN_KINASE_ST"/>
    <property type="match status" value="1"/>
</dbReference>
<dbReference type="PROSITE" id="PS00107">
    <property type="entry name" value="PROTEIN_KINASE_ATP"/>
    <property type="match status" value="1"/>
</dbReference>
<dbReference type="EC" id="2.7.11.11" evidence="6"/>
<evidence type="ECO:0000256" key="15">
    <source>
        <dbReference type="ARBA" id="ARBA00022777"/>
    </source>
</evidence>
<dbReference type="CTD" id="5567"/>
<feature type="compositionally biased region" description="Basic residues" evidence="26">
    <location>
        <begin position="87"/>
        <end position="102"/>
    </location>
</feature>
<name>A0A9J7H7J5_CRIGR</name>
<feature type="domain" description="AGC-kinase C-terminal" evidence="28">
    <location>
        <begin position="544"/>
        <end position="596"/>
    </location>
</feature>
<feature type="binding site" evidence="25">
    <location>
        <position position="318"/>
    </location>
    <ligand>
        <name>ATP</name>
        <dbReference type="ChEBI" id="CHEBI:30616"/>
    </ligand>
</feature>